<name>A0ABS7SCN6_9MICO</name>
<feature type="transmembrane region" description="Helical" evidence="1">
    <location>
        <begin position="136"/>
        <end position="156"/>
    </location>
</feature>
<reference evidence="2 3" key="1">
    <citation type="submission" date="2021-04" db="EMBL/GenBank/DDBJ databases">
        <title>Ruania sp. nov., isolated from sandy soil of mangrove forest.</title>
        <authorList>
            <person name="Ge X."/>
            <person name="Huang R."/>
            <person name="Liu W."/>
        </authorList>
    </citation>
    <scope>NUCLEOTIDE SEQUENCE [LARGE SCALE GENOMIC DNA]</scope>
    <source>
        <strain evidence="2 3">N2-46</strain>
    </source>
</reference>
<gene>
    <name evidence="2" type="ORF">KCQ71_18335</name>
</gene>
<sequence>MPRAQQMPRTRRIRRLQLANRVVALSLVAVGAVVVRATAGEQWWWPVVGFAAFVVVVGAAAGWVGRRLSARQSGALAADRAELSVTERGLPFGVVGSGGDLLLPTKTGTVVLAVVVTILLLAVGGAALFAGDPFAVGLGIVFILAGLWCAALTWWIRGTRIRLTKEGIESTMGPRRFHPWLEVADLKVDRAIIIVKAAGARRPRVWIRCGLLEVSVPDCVAMIHRQRGW</sequence>
<organism evidence="2 3">
    <name type="scientific">Occultella gossypii</name>
    <dbReference type="NCBI Taxonomy" id="2800820"/>
    <lineage>
        <taxon>Bacteria</taxon>
        <taxon>Bacillati</taxon>
        <taxon>Actinomycetota</taxon>
        <taxon>Actinomycetes</taxon>
        <taxon>Micrococcales</taxon>
        <taxon>Ruaniaceae</taxon>
        <taxon>Occultella</taxon>
    </lineage>
</organism>
<dbReference type="EMBL" id="JAGSHT010000017">
    <property type="protein sequence ID" value="MBZ2198119.1"/>
    <property type="molecule type" value="Genomic_DNA"/>
</dbReference>
<proteinExistence type="predicted"/>
<keyword evidence="1" id="KW-0472">Membrane</keyword>
<feature type="transmembrane region" description="Helical" evidence="1">
    <location>
        <begin position="43"/>
        <end position="64"/>
    </location>
</feature>
<dbReference type="RefSeq" id="WP_223408596.1">
    <property type="nucleotide sequence ID" value="NZ_JAGSHT010000017.1"/>
</dbReference>
<dbReference type="Proteomes" id="UP000826651">
    <property type="component" value="Unassembled WGS sequence"/>
</dbReference>
<evidence type="ECO:0000313" key="3">
    <source>
        <dbReference type="Proteomes" id="UP000826651"/>
    </source>
</evidence>
<evidence type="ECO:0000313" key="2">
    <source>
        <dbReference type="EMBL" id="MBZ2198119.1"/>
    </source>
</evidence>
<accession>A0ABS7SCN6</accession>
<keyword evidence="3" id="KW-1185">Reference proteome</keyword>
<keyword evidence="1" id="KW-0812">Transmembrane</keyword>
<evidence type="ECO:0000256" key="1">
    <source>
        <dbReference type="SAM" id="Phobius"/>
    </source>
</evidence>
<feature type="transmembrane region" description="Helical" evidence="1">
    <location>
        <begin position="110"/>
        <end position="130"/>
    </location>
</feature>
<feature type="transmembrane region" description="Helical" evidence="1">
    <location>
        <begin position="21"/>
        <end position="37"/>
    </location>
</feature>
<keyword evidence="1" id="KW-1133">Transmembrane helix</keyword>
<evidence type="ECO:0008006" key="4">
    <source>
        <dbReference type="Google" id="ProtNLM"/>
    </source>
</evidence>
<protein>
    <recommendedName>
        <fullName evidence="4">PH domain-containing protein</fullName>
    </recommendedName>
</protein>
<comment type="caution">
    <text evidence="2">The sequence shown here is derived from an EMBL/GenBank/DDBJ whole genome shotgun (WGS) entry which is preliminary data.</text>
</comment>